<proteinExistence type="predicted"/>
<dbReference type="AlphaFoldDB" id="A0A645JDB0"/>
<accession>A0A645JDB0</accession>
<evidence type="ECO:0000313" key="1">
    <source>
        <dbReference type="EMBL" id="MPN61446.1"/>
    </source>
</evidence>
<protein>
    <submittedName>
        <fullName evidence="1">Uncharacterized protein</fullName>
    </submittedName>
</protein>
<sequence>MVDLGEVSRPEIEFETEFGQGVGKPRPGQRMEALRAVRPLRLQVDHDIVTVGEGAHRLLVRGAQRRQDAEDQRRTVFADGDFDLRQTVGDAQPADQLAQGHEQLGNVRRQDQAAMDVGDVAAAPFVETDQHAAT</sequence>
<gene>
    <name evidence="1" type="ORF">SDC9_209183</name>
</gene>
<reference evidence="1" key="1">
    <citation type="submission" date="2019-08" db="EMBL/GenBank/DDBJ databases">
        <authorList>
            <person name="Kucharzyk K."/>
            <person name="Murdoch R.W."/>
            <person name="Higgins S."/>
            <person name="Loffler F."/>
        </authorList>
    </citation>
    <scope>NUCLEOTIDE SEQUENCE</scope>
</reference>
<comment type="caution">
    <text evidence="1">The sequence shown here is derived from an EMBL/GenBank/DDBJ whole genome shotgun (WGS) entry which is preliminary data.</text>
</comment>
<name>A0A645JDB0_9ZZZZ</name>
<dbReference type="EMBL" id="VSSQ01138075">
    <property type="protein sequence ID" value="MPN61446.1"/>
    <property type="molecule type" value="Genomic_DNA"/>
</dbReference>
<organism evidence="1">
    <name type="scientific">bioreactor metagenome</name>
    <dbReference type="NCBI Taxonomy" id="1076179"/>
    <lineage>
        <taxon>unclassified sequences</taxon>
        <taxon>metagenomes</taxon>
        <taxon>ecological metagenomes</taxon>
    </lineage>
</organism>